<organism evidence="1 2">
    <name type="scientific">Taxus chinensis</name>
    <name type="common">Chinese yew</name>
    <name type="synonym">Taxus wallichiana var. chinensis</name>
    <dbReference type="NCBI Taxonomy" id="29808"/>
    <lineage>
        <taxon>Eukaryota</taxon>
        <taxon>Viridiplantae</taxon>
        <taxon>Streptophyta</taxon>
        <taxon>Embryophyta</taxon>
        <taxon>Tracheophyta</taxon>
        <taxon>Spermatophyta</taxon>
        <taxon>Pinopsida</taxon>
        <taxon>Pinidae</taxon>
        <taxon>Conifers II</taxon>
        <taxon>Cupressales</taxon>
        <taxon>Taxaceae</taxon>
        <taxon>Taxus</taxon>
    </lineage>
</organism>
<proteinExistence type="predicted"/>
<dbReference type="Proteomes" id="UP000824469">
    <property type="component" value="Unassembled WGS sequence"/>
</dbReference>
<accession>A0AA38FCM9</accession>
<evidence type="ECO:0000313" key="2">
    <source>
        <dbReference type="Proteomes" id="UP000824469"/>
    </source>
</evidence>
<name>A0AA38FCM9_TAXCH</name>
<protein>
    <submittedName>
        <fullName evidence="1">Uncharacterized protein</fullName>
    </submittedName>
</protein>
<sequence length="63" mass="6562">MSSLALGSLDSSVSSSSFSWVQPLVDNKKRKSSSRLTGPDFDVVAALLGTTPPPPAKKAKTTL</sequence>
<gene>
    <name evidence="1" type="ORF">KI387_044740</name>
</gene>
<reference evidence="1 2" key="1">
    <citation type="journal article" date="2021" name="Nat. Plants">
        <title>The Taxus genome provides insights into paclitaxel biosynthesis.</title>
        <authorList>
            <person name="Xiong X."/>
            <person name="Gou J."/>
            <person name="Liao Q."/>
            <person name="Li Y."/>
            <person name="Zhou Q."/>
            <person name="Bi G."/>
            <person name="Li C."/>
            <person name="Du R."/>
            <person name="Wang X."/>
            <person name="Sun T."/>
            <person name="Guo L."/>
            <person name="Liang H."/>
            <person name="Lu P."/>
            <person name="Wu Y."/>
            <person name="Zhang Z."/>
            <person name="Ro D.K."/>
            <person name="Shang Y."/>
            <person name="Huang S."/>
            <person name="Yan J."/>
        </authorList>
    </citation>
    <scope>NUCLEOTIDE SEQUENCE [LARGE SCALE GENOMIC DNA]</scope>
    <source>
        <strain evidence="1">Ta-2019</strain>
    </source>
</reference>
<comment type="caution">
    <text evidence="1">The sequence shown here is derived from an EMBL/GenBank/DDBJ whole genome shotgun (WGS) entry which is preliminary data.</text>
</comment>
<dbReference type="EMBL" id="JAHRHJ020000011">
    <property type="protein sequence ID" value="KAH9296712.1"/>
    <property type="molecule type" value="Genomic_DNA"/>
</dbReference>
<feature type="non-terminal residue" evidence="1">
    <location>
        <position position="63"/>
    </location>
</feature>
<evidence type="ECO:0000313" key="1">
    <source>
        <dbReference type="EMBL" id="KAH9296712.1"/>
    </source>
</evidence>
<keyword evidence="2" id="KW-1185">Reference proteome</keyword>
<dbReference type="AlphaFoldDB" id="A0AA38FCM9"/>